<reference evidence="1 2" key="1">
    <citation type="journal article" date="2015" name="Genome Announc.">
        <title>Expanding the biotechnology potential of lactobacilli through comparative genomics of 213 strains and associated genera.</title>
        <authorList>
            <person name="Sun Z."/>
            <person name="Harris H.M."/>
            <person name="McCann A."/>
            <person name="Guo C."/>
            <person name="Argimon S."/>
            <person name="Zhang W."/>
            <person name="Yang X."/>
            <person name="Jeffery I.B."/>
            <person name="Cooney J.C."/>
            <person name="Kagawa T.F."/>
            <person name="Liu W."/>
            <person name="Song Y."/>
            <person name="Salvetti E."/>
            <person name="Wrobel A."/>
            <person name="Rasinkangas P."/>
            <person name="Parkhill J."/>
            <person name="Rea M.C."/>
            <person name="O'Sullivan O."/>
            <person name="Ritari J."/>
            <person name="Douillard F.P."/>
            <person name="Paul Ross R."/>
            <person name="Yang R."/>
            <person name="Briner A.E."/>
            <person name="Felis G.E."/>
            <person name="de Vos W.M."/>
            <person name="Barrangou R."/>
            <person name="Klaenhammer T.R."/>
            <person name="Caufield P.W."/>
            <person name="Cui Y."/>
            <person name="Zhang H."/>
            <person name="O'Toole P.W."/>
        </authorList>
    </citation>
    <scope>NUCLEOTIDE SEQUENCE [LARGE SCALE GENOMIC DNA]</scope>
    <source>
        <strain evidence="1 2">DSM 24301</strain>
    </source>
</reference>
<evidence type="ECO:0000313" key="2">
    <source>
        <dbReference type="Proteomes" id="UP000050969"/>
    </source>
</evidence>
<accession>A0A0R2MRN7</accession>
<name>A0A0R2MRN7_9LACO</name>
<sequence>MLYFSRIEIGGIIMGTMTSSGYAFFQDHYGREASFLIYQRDPKVLAPGENMARLTGQNISYQEGLKADGEALNLEHLVVLLNPAAKPKKRVVVADEQPFQAYHRTTSTHRGLRYLAHYYQLPVSGERPLTLHGGLATSLFPQISNTMATDVLPELNEQRASVERLWQLVEEMLSYNPAQGKDKFLDVVFMIPRSANPVVHAVKQQFVNRMTDTDFAQQYPTAAQYRDAIRNFSIALHPSTQAHKTLEEYYQKTIRLQPSQVPELVEE</sequence>
<gene>
    <name evidence="1" type="ORF">IV56_GL001616</name>
</gene>
<dbReference type="PATRIC" id="fig|1293598.4.peg.1685"/>
<protein>
    <submittedName>
        <fullName evidence="1">Uncharacterized protein</fullName>
    </submittedName>
</protein>
<dbReference type="Proteomes" id="UP000050969">
    <property type="component" value="Unassembled WGS sequence"/>
</dbReference>
<dbReference type="EMBL" id="JQCE01000042">
    <property type="protein sequence ID" value="KRO16255.1"/>
    <property type="molecule type" value="Genomic_DNA"/>
</dbReference>
<comment type="caution">
    <text evidence="1">The sequence shown here is derived from an EMBL/GenBank/DDBJ whole genome shotgun (WGS) entry which is preliminary data.</text>
</comment>
<organism evidence="1 2">
    <name type="scientific">Lacticaseibacillus saniviri JCM 17471 = DSM 24301</name>
    <dbReference type="NCBI Taxonomy" id="1293598"/>
    <lineage>
        <taxon>Bacteria</taxon>
        <taxon>Bacillati</taxon>
        <taxon>Bacillota</taxon>
        <taxon>Bacilli</taxon>
        <taxon>Lactobacillales</taxon>
        <taxon>Lactobacillaceae</taxon>
        <taxon>Lacticaseibacillus</taxon>
    </lineage>
</organism>
<keyword evidence="2" id="KW-1185">Reference proteome</keyword>
<evidence type="ECO:0000313" key="1">
    <source>
        <dbReference type="EMBL" id="KRO16255.1"/>
    </source>
</evidence>
<proteinExistence type="predicted"/>
<dbReference type="AlphaFoldDB" id="A0A0R2MRN7"/>